<evidence type="ECO:0000313" key="3">
    <source>
        <dbReference type="Proteomes" id="UP000093925"/>
    </source>
</evidence>
<accession>A0A1A3KGV9</accession>
<keyword evidence="1" id="KW-0472">Membrane</keyword>
<name>A0A1A3KGV9_MYCAS</name>
<sequence>MTRFSLTGMSGQSLVKLAIIVWSVAILVALFVGLPAFLTAADVQINASLIVSTLSALGSFTAAGIALWVATSGQRERQQERAAADEAQARLVIVQPASAYSPKSLLVIVQNFGTLAVVDVRLVRLEVVGRPDLDVVGRLWLTRAVLQPQRDQGLGCIFDCPPPRNNPQDPYYVALNGDFEAMQASPEGITDSDVFENAAQREPSIDRSTLLRATVWFENASGSRWETVFEAPAFPRSPSDMGIRAPRRVSLHRR</sequence>
<proteinExistence type="predicted"/>
<reference evidence="2 3" key="1">
    <citation type="submission" date="2016-06" db="EMBL/GenBank/DDBJ databases">
        <authorList>
            <person name="Kjaerup R.B."/>
            <person name="Dalgaard T.S."/>
            <person name="Juul-Madsen H.R."/>
        </authorList>
    </citation>
    <scope>NUCLEOTIDE SEQUENCE [LARGE SCALE GENOMIC DNA]</scope>
    <source>
        <strain evidence="2 3">1276495.2</strain>
    </source>
</reference>
<comment type="caution">
    <text evidence="2">The sequence shown here is derived from an EMBL/GenBank/DDBJ whole genome shotgun (WGS) entry which is preliminary data.</text>
</comment>
<evidence type="ECO:0000256" key="1">
    <source>
        <dbReference type="SAM" id="Phobius"/>
    </source>
</evidence>
<dbReference type="Proteomes" id="UP000093925">
    <property type="component" value="Unassembled WGS sequence"/>
</dbReference>
<dbReference type="AlphaFoldDB" id="A0A1A3KGV9"/>
<keyword evidence="1" id="KW-0812">Transmembrane</keyword>
<dbReference type="EMBL" id="LZLM01000090">
    <property type="protein sequence ID" value="OBJ83643.1"/>
    <property type="molecule type" value="Genomic_DNA"/>
</dbReference>
<protein>
    <submittedName>
        <fullName evidence="2">Uncharacterized protein</fullName>
    </submittedName>
</protein>
<gene>
    <name evidence="2" type="ORF">A5640_17410</name>
</gene>
<keyword evidence="1" id="KW-1133">Transmembrane helix</keyword>
<organism evidence="2 3">
    <name type="scientific">Mycobacterium asiaticum</name>
    <dbReference type="NCBI Taxonomy" id="1790"/>
    <lineage>
        <taxon>Bacteria</taxon>
        <taxon>Bacillati</taxon>
        <taxon>Actinomycetota</taxon>
        <taxon>Actinomycetes</taxon>
        <taxon>Mycobacteriales</taxon>
        <taxon>Mycobacteriaceae</taxon>
        <taxon>Mycobacterium</taxon>
    </lineage>
</organism>
<feature type="transmembrane region" description="Helical" evidence="1">
    <location>
        <begin position="50"/>
        <end position="71"/>
    </location>
</feature>
<evidence type="ECO:0000313" key="2">
    <source>
        <dbReference type="EMBL" id="OBJ83643.1"/>
    </source>
</evidence>